<dbReference type="EC" id="3.5.1.4" evidence="3"/>
<dbReference type="Pfam" id="PF01425">
    <property type="entry name" value="Amidase"/>
    <property type="match status" value="1"/>
</dbReference>
<dbReference type="GO" id="GO:0004040">
    <property type="term" value="F:amidase activity"/>
    <property type="evidence" value="ECO:0007669"/>
    <property type="project" value="UniProtKB-EC"/>
</dbReference>
<sequence length="497" mass="52668">MSAPDFQHLTAAQAVRDLRAGRYSAEQLVLACQARIDRFNPTLNALVTLNREGALAAARGADRRLAQGGLAPALLGVPVSIKDAFATRDMLTTASHRPLAAYRPGADATVVARWREAGAVLMGKSNLPELAGAPHCWSPLFGLTRNPWNPALTPGGSSGGAAVAVAAGFSLLDIGSDIAGSIRIPAAYCGIAGLKATENRIPRTGHIPHLPPEFGGPGRSVWHMLAFGVLARSVEDLQLGYGLLAGPDGVDCTVPPFLPEPPSLPTTARAVAPMRIALWDDFAGMPLCPRIRRGLQNMAGKLRASGHEVVRCAPADFDVGAAWHAFGLIGGAEIGLGMPGWQRRLFLALRPLLPRDHVITRAVAAGMRFDLRRYNQALNQREGLIRSLERFVGEWDAVICPVAPTGPYPGEPMPPTRKPPRLNVGEATLPYLEATIAMTAPFSLTGSPVLSLPVGIEDGLPVGVQVIGKRWQEHALLETGRRLENALGGFVPPPLAA</sequence>
<protein>
    <submittedName>
        <fullName evidence="3">Probable amidase</fullName>
        <ecNumber evidence="3">3.5.1.4</ecNumber>
    </submittedName>
</protein>
<name>A1K819_AZOSB</name>
<dbReference type="AlphaFoldDB" id="A1K819"/>
<comment type="similarity">
    <text evidence="1">Belongs to the amidase family.</text>
</comment>
<accession>A1K819</accession>
<reference evidence="3 4" key="1">
    <citation type="journal article" date="2006" name="Nat. Biotechnol.">
        <title>Complete genome of the mutualistic, N2-fixing grass endophyte Azoarcus sp. strain BH72.</title>
        <authorList>
            <person name="Krause A."/>
            <person name="Ramakumar A."/>
            <person name="Bartels D."/>
            <person name="Battistoni F."/>
            <person name="Bekel T."/>
            <person name="Boch J."/>
            <person name="Boehm M."/>
            <person name="Friedrich F."/>
            <person name="Hurek T."/>
            <person name="Krause L."/>
            <person name="Linke B."/>
            <person name="McHardy A.C."/>
            <person name="Sarkar A."/>
            <person name="Schneiker S."/>
            <person name="Syed A.A."/>
            <person name="Thauer R."/>
            <person name="Vorhoelter F.-J."/>
            <person name="Weidner S."/>
            <person name="Puehler A."/>
            <person name="Reinhold-Hurek B."/>
            <person name="Kaiser O."/>
            <person name="Goesmann A."/>
        </authorList>
    </citation>
    <scope>NUCLEOTIDE SEQUENCE [LARGE SCALE GENOMIC DNA]</scope>
    <source>
        <strain evidence="3 4">BH72</strain>
    </source>
</reference>
<gene>
    <name evidence="3" type="ordered locus">azo2357</name>
</gene>
<organism evidence="3 4">
    <name type="scientific">Azoarcus sp. (strain BH72)</name>
    <dbReference type="NCBI Taxonomy" id="418699"/>
    <lineage>
        <taxon>Bacteria</taxon>
        <taxon>Pseudomonadati</taxon>
        <taxon>Pseudomonadota</taxon>
        <taxon>Betaproteobacteria</taxon>
        <taxon>Rhodocyclales</taxon>
        <taxon>Zoogloeaceae</taxon>
        <taxon>Azoarcus</taxon>
    </lineage>
</organism>
<dbReference type="InterPro" id="IPR023631">
    <property type="entry name" value="Amidase_dom"/>
</dbReference>
<keyword evidence="3" id="KW-0378">Hydrolase</keyword>
<proteinExistence type="inferred from homology"/>
<dbReference type="KEGG" id="azo:azo2357"/>
<dbReference type="SUPFAM" id="SSF75304">
    <property type="entry name" value="Amidase signature (AS) enzymes"/>
    <property type="match status" value="1"/>
</dbReference>
<keyword evidence="4" id="KW-1185">Reference proteome</keyword>
<dbReference type="eggNOG" id="COG0154">
    <property type="taxonomic scope" value="Bacteria"/>
</dbReference>
<dbReference type="Gene3D" id="3.90.1300.10">
    <property type="entry name" value="Amidase signature (AS) domain"/>
    <property type="match status" value="1"/>
</dbReference>
<evidence type="ECO:0000313" key="4">
    <source>
        <dbReference type="Proteomes" id="UP000002588"/>
    </source>
</evidence>
<dbReference type="STRING" id="62928.azo2357"/>
<feature type="domain" description="Amidase" evidence="2">
    <location>
        <begin position="28"/>
        <end position="477"/>
    </location>
</feature>
<evidence type="ECO:0000313" key="3">
    <source>
        <dbReference type="EMBL" id="CAL94974.1"/>
    </source>
</evidence>
<dbReference type="PANTHER" id="PTHR11895:SF7">
    <property type="entry name" value="GLUTAMYL-TRNA(GLN) AMIDOTRANSFERASE SUBUNIT A, MITOCHONDRIAL"/>
    <property type="match status" value="1"/>
</dbReference>
<dbReference type="RefSeq" id="WP_011766088.1">
    <property type="nucleotide sequence ID" value="NC_008702.1"/>
</dbReference>
<dbReference type="HOGENOM" id="CLU_009600_0_3_4"/>
<dbReference type="InterPro" id="IPR000120">
    <property type="entry name" value="Amidase"/>
</dbReference>
<dbReference type="PANTHER" id="PTHR11895">
    <property type="entry name" value="TRANSAMIDASE"/>
    <property type="match status" value="1"/>
</dbReference>
<dbReference type="InterPro" id="IPR036928">
    <property type="entry name" value="AS_sf"/>
</dbReference>
<evidence type="ECO:0000259" key="2">
    <source>
        <dbReference type="Pfam" id="PF01425"/>
    </source>
</evidence>
<dbReference type="PIRSF" id="PIRSF001221">
    <property type="entry name" value="Amidase_fungi"/>
    <property type="match status" value="1"/>
</dbReference>
<evidence type="ECO:0000256" key="1">
    <source>
        <dbReference type="ARBA" id="ARBA00009199"/>
    </source>
</evidence>
<dbReference type="EMBL" id="AM406670">
    <property type="protein sequence ID" value="CAL94974.1"/>
    <property type="molecule type" value="Genomic_DNA"/>
</dbReference>
<dbReference type="Proteomes" id="UP000002588">
    <property type="component" value="Chromosome"/>
</dbReference>